<dbReference type="InterPro" id="IPR058922">
    <property type="entry name" value="WHD_DRP"/>
</dbReference>
<dbReference type="InterPro" id="IPR001611">
    <property type="entry name" value="Leu-rich_rpt"/>
</dbReference>
<dbReference type="Pfam" id="PF23559">
    <property type="entry name" value="WHD_DRP"/>
    <property type="match status" value="1"/>
</dbReference>
<feature type="domain" description="Disease resistance N-terminal" evidence="8">
    <location>
        <begin position="5"/>
        <end position="90"/>
    </location>
</feature>
<dbReference type="Gene3D" id="1.10.10.10">
    <property type="entry name" value="Winged helix-like DNA-binding domain superfamily/Winged helix DNA-binding domain"/>
    <property type="match status" value="1"/>
</dbReference>
<dbReference type="SUPFAM" id="SSF52540">
    <property type="entry name" value="P-loop containing nucleoside triphosphate hydrolases"/>
    <property type="match status" value="1"/>
</dbReference>
<evidence type="ECO:0000313" key="12">
    <source>
        <dbReference type="Proteomes" id="UP000030748"/>
    </source>
</evidence>
<proteinExistence type="inferred from homology"/>
<accession>A0A022RH63</accession>
<dbReference type="InterPro" id="IPR002182">
    <property type="entry name" value="NB-ARC"/>
</dbReference>
<dbReference type="eggNOG" id="KOG4658">
    <property type="taxonomic scope" value="Eukaryota"/>
</dbReference>
<gene>
    <name evidence="11" type="ORF">MIMGU_mgv1a023055mg</name>
</gene>
<dbReference type="PROSITE" id="PS51450">
    <property type="entry name" value="LRR"/>
    <property type="match status" value="1"/>
</dbReference>
<dbReference type="AlphaFoldDB" id="A0A022RH63"/>
<evidence type="ECO:0000256" key="5">
    <source>
        <dbReference type="ARBA" id="ARBA00022821"/>
    </source>
</evidence>
<name>A0A022RH63_ERYGU</name>
<protein>
    <recommendedName>
        <fullName evidence="13">AAA+ ATPase domain-containing protein</fullName>
    </recommendedName>
</protein>
<dbReference type="PRINTS" id="PR00364">
    <property type="entry name" value="DISEASERSIST"/>
</dbReference>
<keyword evidence="4" id="KW-0547">Nucleotide-binding</keyword>
<evidence type="ECO:0000256" key="3">
    <source>
        <dbReference type="ARBA" id="ARBA00022737"/>
    </source>
</evidence>
<dbReference type="GO" id="GO:0005524">
    <property type="term" value="F:ATP binding"/>
    <property type="evidence" value="ECO:0007669"/>
    <property type="project" value="UniProtKB-KW"/>
</dbReference>
<dbReference type="Gene3D" id="1.20.5.4130">
    <property type="match status" value="1"/>
</dbReference>
<dbReference type="Proteomes" id="UP000030748">
    <property type="component" value="Unassembled WGS sequence"/>
</dbReference>
<dbReference type="GO" id="GO:0043531">
    <property type="term" value="F:ADP binding"/>
    <property type="evidence" value="ECO:0007669"/>
    <property type="project" value="InterPro"/>
</dbReference>
<dbReference type="InterPro" id="IPR055414">
    <property type="entry name" value="LRR_R13L4/SHOC2-like"/>
</dbReference>
<evidence type="ECO:0008006" key="13">
    <source>
        <dbReference type="Google" id="ProtNLM"/>
    </source>
</evidence>
<dbReference type="Pfam" id="PF23598">
    <property type="entry name" value="LRR_14"/>
    <property type="match status" value="1"/>
</dbReference>
<dbReference type="Pfam" id="PF18052">
    <property type="entry name" value="Rx_N"/>
    <property type="match status" value="1"/>
</dbReference>
<dbReference type="InterPro" id="IPR027417">
    <property type="entry name" value="P-loop_NTPase"/>
</dbReference>
<keyword evidence="6" id="KW-0067">ATP-binding</keyword>
<dbReference type="InterPro" id="IPR032675">
    <property type="entry name" value="LRR_dom_sf"/>
</dbReference>
<keyword evidence="2" id="KW-0433">Leucine-rich repeat</keyword>
<dbReference type="Pfam" id="PF00931">
    <property type="entry name" value="NB-ARC"/>
    <property type="match status" value="1"/>
</dbReference>
<dbReference type="GO" id="GO:0051607">
    <property type="term" value="P:defense response to virus"/>
    <property type="evidence" value="ECO:0007669"/>
    <property type="project" value="UniProtKB-ARBA"/>
</dbReference>
<dbReference type="InterPro" id="IPR042197">
    <property type="entry name" value="Apaf_helical"/>
</dbReference>
<evidence type="ECO:0000259" key="7">
    <source>
        <dbReference type="Pfam" id="PF00931"/>
    </source>
</evidence>
<dbReference type="InterPro" id="IPR038005">
    <property type="entry name" value="RX-like_CC"/>
</dbReference>
<reference evidence="11 12" key="1">
    <citation type="journal article" date="2013" name="Proc. Natl. Acad. Sci. U.S.A.">
        <title>Fine-scale variation in meiotic recombination in Mimulus inferred from population shotgun sequencing.</title>
        <authorList>
            <person name="Hellsten U."/>
            <person name="Wright K.M."/>
            <person name="Jenkins J."/>
            <person name="Shu S."/>
            <person name="Yuan Y."/>
            <person name="Wessler S.R."/>
            <person name="Schmutz J."/>
            <person name="Willis J.H."/>
            <person name="Rokhsar D.S."/>
        </authorList>
    </citation>
    <scope>NUCLEOTIDE SEQUENCE [LARGE SCALE GENOMIC DNA]</scope>
    <source>
        <strain evidence="12">cv. DUN x IM62</strain>
    </source>
</reference>
<dbReference type="SUPFAM" id="SSF52058">
    <property type="entry name" value="L domain-like"/>
    <property type="match status" value="1"/>
</dbReference>
<sequence length="918" mass="104319">MAEVAVSFTVEKLGSMLVHKVAFLQGVAKQVNWLKEELQRMQCFLKDAEEKQAKNELIRNWVSDIRDVAQDAEDVIETFILKVDAPKRRSRGLLETCACFPGHVYHLDMVGEEIESIQSRIKNISKACERYGIQNLGEGTTTTMASSEGFQWRRQLSHWQKDKHVVGLEADVESVLDKIVLTKRKGLIIGSIVGMGGIGKSTLARIVYNNDTVVNRFERRAWVCISSEFSPKEIMKEVVLQLLEPDEDKLNVLEIMERSTLESVKSMVHDRLQGKPYFIVLDDVWEAAHWQSLTSAFPNEEDKTSILLLTTRNQGVTKDDHIYAHKIETLNRAKSWELFLKKAFTGNVVECPEELKATSRDILEKCNGLPLAITVIGGLLKKHGQSKDEWNKVLKGMNSHLTGENSVSYIMELSYHDLPPHLKSCFLCMGFFKEDATIRAEKLIQVWIAQGLIPPKGDKDETMEERARDYLGELINRNMIQVKGMTKDDRVKNCLIHDFLHDLAITKAKEEISLEILRDEGGGSQSSQKSRHRVIYCGTERPVFSSQKNNHIRSLFFHGAGNNIFGGSTVWKNFQLLRVLDFENVGLKSLPDAIGEIVGLRYLGLRNNDIKELPISFSHLKNLQVLDISLNFSMEVPNIIWKMINLRHLYMSRITCQASPKVDYLQHLQTLTYIPTPRWTPEHTARMTSLRKLGLELDENSNIINLCDSLAMLANLLCLNIRWYGNHSISFEDGLGKLPRLTQLKLQGIMTELPTVGNFPPNLSHLSLNNTALDKDPMPVLEKLPNLVYLKLDGAFTGEEMTITSDGLPRLNVLSLRELKLRNIHVEEDGMSDLRRLEIHRCPHLDNLPGELEFMAQLGELKMGNPPHSSHNYRTGPVSRDTDRFMIPVPRFTSLRNGPVRQWAGSGLKTDPWPCLLQ</sequence>
<dbReference type="Gene3D" id="1.10.8.430">
    <property type="entry name" value="Helical domain of apoptotic protease-activating factors"/>
    <property type="match status" value="1"/>
</dbReference>
<keyword evidence="12" id="KW-1185">Reference proteome</keyword>
<feature type="domain" description="Disease resistance R13L4/SHOC-2-like LRR" evidence="10">
    <location>
        <begin position="551"/>
        <end position="840"/>
    </location>
</feature>
<dbReference type="FunFam" id="1.10.10.10:FF:000322">
    <property type="entry name" value="Probable disease resistance protein At1g63360"/>
    <property type="match status" value="1"/>
</dbReference>
<dbReference type="InterPro" id="IPR041118">
    <property type="entry name" value="Rx_N"/>
</dbReference>
<feature type="domain" description="Disease resistance protein winged helix" evidence="9">
    <location>
        <begin position="432"/>
        <end position="504"/>
    </location>
</feature>
<dbReference type="InterPro" id="IPR044974">
    <property type="entry name" value="Disease_R_plants"/>
</dbReference>
<comment type="similarity">
    <text evidence="1">Belongs to the disease resistance NB-LRR family.</text>
</comment>
<evidence type="ECO:0000256" key="6">
    <source>
        <dbReference type="ARBA" id="ARBA00022840"/>
    </source>
</evidence>
<dbReference type="FunFam" id="3.40.50.300:FF:001091">
    <property type="entry name" value="Probable disease resistance protein At1g61300"/>
    <property type="match status" value="1"/>
</dbReference>
<feature type="domain" description="NB-ARC" evidence="7">
    <location>
        <begin position="169"/>
        <end position="347"/>
    </location>
</feature>
<keyword evidence="3" id="KW-0677">Repeat</keyword>
<dbReference type="CDD" id="cd14798">
    <property type="entry name" value="RX-CC_like"/>
    <property type="match status" value="1"/>
</dbReference>
<dbReference type="Gene3D" id="3.80.10.10">
    <property type="entry name" value="Ribonuclease Inhibitor"/>
    <property type="match status" value="2"/>
</dbReference>
<evidence type="ECO:0000259" key="8">
    <source>
        <dbReference type="Pfam" id="PF18052"/>
    </source>
</evidence>
<evidence type="ECO:0000259" key="10">
    <source>
        <dbReference type="Pfam" id="PF23598"/>
    </source>
</evidence>
<evidence type="ECO:0000256" key="2">
    <source>
        <dbReference type="ARBA" id="ARBA00022614"/>
    </source>
</evidence>
<dbReference type="InterPro" id="IPR036388">
    <property type="entry name" value="WH-like_DNA-bd_sf"/>
</dbReference>
<evidence type="ECO:0000256" key="1">
    <source>
        <dbReference type="ARBA" id="ARBA00008894"/>
    </source>
</evidence>
<dbReference type="PANTHER" id="PTHR23155">
    <property type="entry name" value="DISEASE RESISTANCE PROTEIN RP"/>
    <property type="match status" value="1"/>
</dbReference>
<evidence type="ECO:0000259" key="9">
    <source>
        <dbReference type="Pfam" id="PF23559"/>
    </source>
</evidence>
<dbReference type="PANTHER" id="PTHR23155:SF1193">
    <property type="entry name" value="DISEASE RESISTANCE PROTEIN RPP13-RELATED"/>
    <property type="match status" value="1"/>
</dbReference>
<organism evidence="11 12">
    <name type="scientific">Erythranthe guttata</name>
    <name type="common">Yellow monkey flower</name>
    <name type="synonym">Mimulus guttatus</name>
    <dbReference type="NCBI Taxonomy" id="4155"/>
    <lineage>
        <taxon>Eukaryota</taxon>
        <taxon>Viridiplantae</taxon>
        <taxon>Streptophyta</taxon>
        <taxon>Embryophyta</taxon>
        <taxon>Tracheophyta</taxon>
        <taxon>Spermatophyta</taxon>
        <taxon>Magnoliopsida</taxon>
        <taxon>eudicotyledons</taxon>
        <taxon>Gunneridae</taxon>
        <taxon>Pentapetalae</taxon>
        <taxon>asterids</taxon>
        <taxon>lamiids</taxon>
        <taxon>Lamiales</taxon>
        <taxon>Phrymaceae</taxon>
        <taxon>Erythranthe</taxon>
    </lineage>
</organism>
<keyword evidence="5" id="KW-0611">Plant defense</keyword>
<dbReference type="Gene3D" id="3.40.50.300">
    <property type="entry name" value="P-loop containing nucleotide triphosphate hydrolases"/>
    <property type="match status" value="1"/>
</dbReference>
<evidence type="ECO:0000313" key="11">
    <source>
        <dbReference type="EMBL" id="EYU39516.1"/>
    </source>
</evidence>
<dbReference type="EMBL" id="KI630443">
    <property type="protein sequence ID" value="EYU39516.1"/>
    <property type="molecule type" value="Genomic_DNA"/>
</dbReference>
<evidence type="ECO:0000256" key="4">
    <source>
        <dbReference type="ARBA" id="ARBA00022741"/>
    </source>
</evidence>